<dbReference type="Pfam" id="PF07494">
    <property type="entry name" value="Reg_prop"/>
    <property type="match status" value="9"/>
</dbReference>
<dbReference type="Gene3D" id="2.130.10.10">
    <property type="entry name" value="YVTN repeat-like/Quinoprotein amine dehydrogenase"/>
    <property type="match status" value="4"/>
</dbReference>
<dbReference type="InterPro" id="IPR011712">
    <property type="entry name" value="Sig_transdc_His_kin_sub3_dim/P"/>
</dbReference>
<reference evidence="4" key="1">
    <citation type="journal article" date="2019" name="Int. J. Syst. Evol. Microbiol.">
        <title>The Global Catalogue of Microorganisms (GCM) 10K type strain sequencing project: providing services to taxonomists for standard genome sequencing and annotation.</title>
        <authorList>
            <consortium name="The Broad Institute Genomics Platform"/>
            <consortium name="The Broad Institute Genome Sequencing Center for Infectious Disease"/>
            <person name="Wu L."/>
            <person name="Ma J."/>
        </authorList>
    </citation>
    <scope>NUCLEOTIDE SEQUENCE [LARGE SCALE GENOMIC DNA]</scope>
    <source>
        <strain evidence="4">CGMCC 1.15197</strain>
    </source>
</reference>
<dbReference type="Gene3D" id="2.60.40.10">
    <property type="entry name" value="Immunoglobulins"/>
    <property type="match status" value="1"/>
</dbReference>
<dbReference type="InterPro" id="IPR013783">
    <property type="entry name" value="Ig-like_fold"/>
</dbReference>
<keyword evidence="1" id="KW-0597">Phosphoprotein</keyword>
<proteinExistence type="predicted"/>
<organism evidence="3 4">
    <name type="scientific">Hymenobacter cavernae</name>
    <dbReference type="NCBI Taxonomy" id="2044852"/>
    <lineage>
        <taxon>Bacteria</taxon>
        <taxon>Pseudomonadati</taxon>
        <taxon>Bacteroidota</taxon>
        <taxon>Cytophagia</taxon>
        <taxon>Cytophagales</taxon>
        <taxon>Hymenobacteraceae</taxon>
        <taxon>Hymenobacter</taxon>
    </lineage>
</organism>
<dbReference type="InterPro" id="IPR015943">
    <property type="entry name" value="WD40/YVTN_repeat-like_dom_sf"/>
</dbReference>
<evidence type="ECO:0000313" key="4">
    <source>
        <dbReference type="Proteomes" id="UP000632273"/>
    </source>
</evidence>
<gene>
    <name evidence="3" type="ORF">GCM10011383_31180</name>
</gene>
<dbReference type="CDD" id="cd16917">
    <property type="entry name" value="HATPase_UhpB-NarQ-NarX-like"/>
    <property type="match status" value="1"/>
</dbReference>
<dbReference type="SMART" id="SM00387">
    <property type="entry name" value="HATPase_c"/>
    <property type="match status" value="1"/>
</dbReference>
<dbReference type="CDD" id="cd00146">
    <property type="entry name" value="PKD"/>
    <property type="match status" value="1"/>
</dbReference>
<dbReference type="PANTHER" id="PTHR43547">
    <property type="entry name" value="TWO-COMPONENT HISTIDINE KINASE"/>
    <property type="match status" value="1"/>
</dbReference>
<dbReference type="EMBL" id="BMHT01000005">
    <property type="protein sequence ID" value="GGF17523.1"/>
    <property type="molecule type" value="Genomic_DNA"/>
</dbReference>
<evidence type="ECO:0000259" key="2">
    <source>
        <dbReference type="PROSITE" id="PS50109"/>
    </source>
</evidence>
<dbReference type="Gene3D" id="1.20.5.1930">
    <property type="match status" value="1"/>
</dbReference>
<accession>A0ABQ1UF00</accession>
<dbReference type="PROSITE" id="PS50109">
    <property type="entry name" value="HIS_KIN"/>
    <property type="match status" value="1"/>
</dbReference>
<protein>
    <submittedName>
        <fullName evidence="3">Hybrid sensor histidine kinase/response regulator</fullName>
    </submittedName>
</protein>
<dbReference type="SUPFAM" id="SSF55874">
    <property type="entry name" value="ATPase domain of HSP90 chaperone/DNA topoisomerase II/histidine kinase"/>
    <property type="match status" value="1"/>
</dbReference>
<evidence type="ECO:0000256" key="1">
    <source>
        <dbReference type="ARBA" id="ARBA00022553"/>
    </source>
</evidence>
<dbReference type="InterPro" id="IPR011123">
    <property type="entry name" value="Y_Y_Y"/>
</dbReference>
<dbReference type="Pfam" id="PF07730">
    <property type="entry name" value="HisKA_3"/>
    <property type="match status" value="1"/>
</dbReference>
<keyword evidence="4" id="KW-1185">Reference proteome</keyword>
<dbReference type="InterPro" id="IPR003594">
    <property type="entry name" value="HATPase_dom"/>
</dbReference>
<dbReference type="InterPro" id="IPR011110">
    <property type="entry name" value="Reg_prop"/>
</dbReference>
<dbReference type="InterPro" id="IPR011047">
    <property type="entry name" value="Quinoprotein_ADH-like_sf"/>
</dbReference>
<evidence type="ECO:0000313" key="3">
    <source>
        <dbReference type="EMBL" id="GGF17523.1"/>
    </source>
</evidence>
<comment type="caution">
    <text evidence="3">The sequence shown here is derived from an EMBL/GenBank/DDBJ whole genome shotgun (WGS) entry which is preliminary data.</text>
</comment>
<dbReference type="InterPro" id="IPR036890">
    <property type="entry name" value="HATPase_C_sf"/>
</dbReference>
<dbReference type="GO" id="GO:0016301">
    <property type="term" value="F:kinase activity"/>
    <property type="evidence" value="ECO:0007669"/>
    <property type="project" value="UniProtKB-KW"/>
</dbReference>
<dbReference type="SUPFAM" id="SSF50998">
    <property type="entry name" value="Quinoprotein alcohol dehydrogenase-like"/>
    <property type="match status" value="1"/>
</dbReference>
<feature type="domain" description="Histidine kinase" evidence="2">
    <location>
        <begin position="821"/>
        <end position="1016"/>
    </location>
</feature>
<dbReference type="Proteomes" id="UP000632273">
    <property type="component" value="Unassembled WGS sequence"/>
</dbReference>
<dbReference type="Pfam" id="PF07495">
    <property type="entry name" value="Y_Y_Y"/>
    <property type="match status" value="1"/>
</dbReference>
<dbReference type="PANTHER" id="PTHR43547:SF2">
    <property type="entry name" value="HYBRID SIGNAL TRANSDUCTION HISTIDINE KINASE C"/>
    <property type="match status" value="1"/>
</dbReference>
<sequence>MWAASAAWALPAAAQSPALLFHTLTTADGLSQNSVSSMLQDRRGFLWLGTQDGLNRFDGAGFHVFRNDPQRPGSLSSNFILSLTQDQQGKIWVGTGGGGLCQYDPVTGKFRIFQNNPNEPGGIADNFVRAVFCDKEGRIWVGTEDGLHRVAKNGRSIQRFQHRPTNQAEVRQNSIRVIAQAVDGSLWVGTGEGQISQLDPHTNQLVPHPRWQAASAITSLFPDPRGGLWAGTETDGIAYLGLHNELPQVLRADAARPGSLPNNNIRSLLLDKQGTLWVGTAMGLGRYQRQTNTFDTFLHVQHSPYSLPGNVVQSLFEDRTGLLWVGTENGLSSFDSHPVAFGTYPISRRGNGPLWAVCEDAAGRAWVGTESEGLVCYDPGTGQRREFRHNPQDPNSLSEDYVRALWIDRRGRLWVGTQSQGLDCLEPGSTSFRHFRHEPDQPGSISDDFIRALYEDAQGRLWIGTEHGLNRYDAATERFTVYQHDEQNLASLSNNFVRVIRQDRHGQLWVGTGGGGLCQFDPQSGTFRAFRANARQAKSLSSNFVRSILEDHAGVLWVGTEGGGFCRLDDAKVGRFTTFREPQGLPNDVVYGMLEDEQGNLWLSTNKGIARFMPRTRQFLNFDMRDGLVQDEYNAGAYCRGRSGRFYFGGVIGLVVFRPGEVRINDAPPPVVLTDFRKFDETVALDSSITEQQVVRLSPRDYFFSLEFAALNFRRPDKNRYEYRLESFDPGWVAAGTRREATYTNLGPGTYTFRVRASNNDGVWNQRGTALTIVVEPPWYQTWWFRVLGSWGVFGVLFFAYRVRVRQLLAMERVRHGIARDLHDDMGSTLSSISILSQLARDHQQHQRPEQASRLLEQIGDSSRRMLDAMDDIVWAINPAHDSLDDVTARMRRFASEVLESRGVDFTFRVAPSVQGLRLDMQARREFFLLFKESVNNLAKYSQATEAAIALSYQKHHLVLNVEDNGIGFDPQAPARGGGNGMVNMRARAAAMKGKLTIDTAPGQGTKLELSVPLES</sequence>
<dbReference type="InterPro" id="IPR005467">
    <property type="entry name" value="His_kinase_dom"/>
</dbReference>
<dbReference type="Pfam" id="PF02518">
    <property type="entry name" value="HATPase_c"/>
    <property type="match status" value="1"/>
</dbReference>
<keyword evidence="3" id="KW-0418">Kinase</keyword>
<dbReference type="Gene3D" id="3.30.565.10">
    <property type="entry name" value="Histidine kinase-like ATPase, C-terminal domain"/>
    <property type="match status" value="1"/>
</dbReference>
<keyword evidence="3" id="KW-0808">Transferase</keyword>
<dbReference type="SUPFAM" id="SSF63829">
    <property type="entry name" value="Calcium-dependent phosphotriesterase"/>
    <property type="match status" value="2"/>
</dbReference>
<name>A0ABQ1UF00_9BACT</name>